<gene>
    <name evidence="1" type="ORF">FHS76_004068</name>
</gene>
<accession>A0A7W9B109</accession>
<sequence>MADQDWYTVMPMTEAQEQDARGDLTLIIRGEDRDLTWGRLRTLLDHELAEISHPVMTQGSVRSLNPTDKGLAFLER</sequence>
<reference evidence="1 2" key="1">
    <citation type="submission" date="2020-08" db="EMBL/GenBank/DDBJ databases">
        <title>Genomic Encyclopedia of Type Strains, Phase IV (KMG-IV): sequencing the most valuable type-strain genomes for metagenomic binning, comparative biology and taxonomic classification.</title>
        <authorList>
            <person name="Goeker M."/>
        </authorList>
    </citation>
    <scope>NUCLEOTIDE SEQUENCE [LARGE SCALE GENOMIC DNA]</scope>
    <source>
        <strain evidence="1 2">DSM 26944</strain>
    </source>
</reference>
<proteinExistence type="predicted"/>
<keyword evidence="2" id="KW-1185">Reference proteome</keyword>
<comment type="caution">
    <text evidence="1">The sequence shown here is derived from an EMBL/GenBank/DDBJ whole genome shotgun (WGS) entry which is preliminary data.</text>
</comment>
<dbReference type="RefSeq" id="WP_183657160.1">
    <property type="nucleotide sequence ID" value="NZ_JACIJG010000024.1"/>
</dbReference>
<organism evidence="1 2">
    <name type="scientific">Brucella daejeonensis</name>
    <dbReference type="NCBI Taxonomy" id="659015"/>
    <lineage>
        <taxon>Bacteria</taxon>
        <taxon>Pseudomonadati</taxon>
        <taxon>Pseudomonadota</taxon>
        <taxon>Alphaproteobacteria</taxon>
        <taxon>Hyphomicrobiales</taxon>
        <taxon>Brucellaceae</taxon>
        <taxon>Brucella/Ochrobactrum group</taxon>
        <taxon>Brucella</taxon>
    </lineage>
</organism>
<protein>
    <submittedName>
        <fullName evidence="1">Uncharacterized protein</fullName>
    </submittedName>
</protein>
<evidence type="ECO:0000313" key="1">
    <source>
        <dbReference type="EMBL" id="MBB5704152.1"/>
    </source>
</evidence>
<dbReference type="Proteomes" id="UP000555546">
    <property type="component" value="Unassembled WGS sequence"/>
</dbReference>
<evidence type="ECO:0000313" key="2">
    <source>
        <dbReference type="Proteomes" id="UP000555546"/>
    </source>
</evidence>
<dbReference type="EMBL" id="JACIJG010000024">
    <property type="protein sequence ID" value="MBB5704152.1"/>
    <property type="molecule type" value="Genomic_DNA"/>
</dbReference>
<dbReference type="AlphaFoldDB" id="A0A7W9B109"/>
<name>A0A7W9B109_9HYPH</name>